<dbReference type="RefSeq" id="XP_045961926.1">
    <property type="nucleotide sequence ID" value="XM_046099607.1"/>
</dbReference>
<feature type="domain" description="DUF5071" evidence="1">
    <location>
        <begin position="144"/>
        <end position="267"/>
    </location>
</feature>
<reference evidence="2" key="1">
    <citation type="journal article" date="2021" name="Nat. Commun.">
        <title>Genetic determinants of endophytism in the Arabidopsis root mycobiome.</title>
        <authorList>
            <person name="Mesny F."/>
            <person name="Miyauchi S."/>
            <person name="Thiergart T."/>
            <person name="Pickel B."/>
            <person name="Atanasova L."/>
            <person name="Karlsson M."/>
            <person name="Huettel B."/>
            <person name="Barry K.W."/>
            <person name="Haridas S."/>
            <person name="Chen C."/>
            <person name="Bauer D."/>
            <person name="Andreopoulos W."/>
            <person name="Pangilinan J."/>
            <person name="LaButti K."/>
            <person name="Riley R."/>
            <person name="Lipzen A."/>
            <person name="Clum A."/>
            <person name="Drula E."/>
            <person name="Henrissat B."/>
            <person name="Kohler A."/>
            <person name="Grigoriev I.V."/>
            <person name="Martin F.M."/>
            <person name="Hacquard S."/>
        </authorList>
    </citation>
    <scope>NUCLEOTIDE SEQUENCE</scope>
    <source>
        <strain evidence="2">MPI-SDFR-AT-0073</strain>
    </source>
</reference>
<dbReference type="Pfam" id="PF16804">
    <property type="entry name" value="DUF5071"/>
    <property type="match status" value="1"/>
</dbReference>
<dbReference type="GeneID" id="70128499"/>
<dbReference type="InterPro" id="IPR038692">
    <property type="entry name" value="Cthe_2751_sf"/>
</dbReference>
<dbReference type="Gene3D" id="1.25.40.750">
    <property type="entry name" value="Domain of unknown function DUF5071"/>
    <property type="match status" value="1"/>
</dbReference>
<keyword evidence="3" id="KW-1185">Reference proteome</keyword>
<dbReference type="EMBL" id="JAGPXC010000002">
    <property type="protein sequence ID" value="KAH6657692.1"/>
    <property type="molecule type" value="Genomic_DNA"/>
</dbReference>
<accession>A0A9P8ZZW5</accession>
<evidence type="ECO:0000313" key="2">
    <source>
        <dbReference type="EMBL" id="KAH6657692.1"/>
    </source>
</evidence>
<proteinExistence type="predicted"/>
<organism evidence="2 3">
    <name type="scientific">Truncatella angustata</name>
    <dbReference type="NCBI Taxonomy" id="152316"/>
    <lineage>
        <taxon>Eukaryota</taxon>
        <taxon>Fungi</taxon>
        <taxon>Dikarya</taxon>
        <taxon>Ascomycota</taxon>
        <taxon>Pezizomycotina</taxon>
        <taxon>Sordariomycetes</taxon>
        <taxon>Xylariomycetidae</taxon>
        <taxon>Amphisphaeriales</taxon>
        <taxon>Sporocadaceae</taxon>
        <taxon>Truncatella</taxon>
    </lineage>
</organism>
<name>A0A9P8ZZW5_9PEZI</name>
<comment type="caution">
    <text evidence="2">The sequence shown here is derived from an EMBL/GenBank/DDBJ whole genome shotgun (WGS) entry which is preliminary data.</text>
</comment>
<sequence>MSTSVAIECLDATEFAALVPKIFSAVSECSPVHESNNGRTRPSRTKIIHLTRQRAGEASVVSAISSILTRPLTSEDELDVALTALREVVCELPEDAMLRYRQALMALSAVDPDGSCSGPRLAGSSLAAQARGAIRFMDQREDAWAPGYRDDHMAQRSLRERVHTAREMRPHVAGLLGWLRDTSWPLYTGCEAQLARFPEITMTPIRVILKQHRGDGKWINNLLRFVQDHVPVGRSWEAIYPAVNALLVIEPAGNEEACDTAGIAAGWIETLNRWRKSQEGLRCA</sequence>
<dbReference type="Proteomes" id="UP000758603">
    <property type="component" value="Unassembled WGS sequence"/>
</dbReference>
<gene>
    <name evidence="2" type="ORF">BKA67DRAFT_532886</name>
</gene>
<evidence type="ECO:0000259" key="1">
    <source>
        <dbReference type="Pfam" id="PF16804"/>
    </source>
</evidence>
<dbReference type="AlphaFoldDB" id="A0A9P8ZZW5"/>
<dbReference type="InterPro" id="IPR031837">
    <property type="entry name" value="DUF5071"/>
</dbReference>
<evidence type="ECO:0000313" key="3">
    <source>
        <dbReference type="Proteomes" id="UP000758603"/>
    </source>
</evidence>
<protein>
    <recommendedName>
        <fullName evidence="1">DUF5071 domain-containing protein</fullName>
    </recommendedName>
</protein>
<dbReference type="OrthoDB" id="2969215at2759"/>